<reference evidence="8 9" key="1">
    <citation type="submission" date="2024-10" db="EMBL/GenBank/DDBJ databases">
        <title>Updated reference genomes for cyclostephanoid diatoms.</title>
        <authorList>
            <person name="Roberts W.R."/>
            <person name="Alverson A.J."/>
        </authorList>
    </citation>
    <scope>NUCLEOTIDE SEQUENCE [LARGE SCALE GENOMIC DNA]</scope>
    <source>
        <strain evidence="8 9">AJA010-31</strain>
    </source>
</reference>
<dbReference type="EMBL" id="JALLPJ020001304">
    <property type="protein sequence ID" value="KAL3770678.1"/>
    <property type="molecule type" value="Genomic_DNA"/>
</dbReference>
<evidence type="ECO:0000256" key="2">
    <source>
        <dbReference type="ARBA" id="ARBA00009012"/>
    </source>
</evidence>
<evidence type="ECO:0000256" key="3">
    <source>
        <dbReference type="ARBA" id="ARBA00022692"/>
    </source>
</evidence>
<evidence type="ECO:0000256" key="7">
    <source>
        <dbReference type="SAM" id="Phobius"/>
    </source>
</evidence>
<feature type="region of interest" description="Disordered" evidence="6">
    <location>
        <begin position="1319"/>
        <end position="1395"/>
    </location>
</feature>
<comment type="similarity">
    <text evidence="2">Belongs to the TMEM19 family.</text>
</comment>
<evidence type="ECO:0000256" key="5">
    <source>
        <dbReference type="ARBA" id="ARBA00023136"/>
    </source>
</evidence>
<feature type="compositionally biased region" description="Polar residues" evidence="6">
    <location>
        <begin position="1352"/>
        <end position="1373"/>
    </location>
</feature>
<keyword evidence="5 7" id="KW-0472">Membrane</keyword>
<feature type="transmembrane region" description="Helical" evidence="7">
    <location>
        <begin position="31"/>
        <end position="59"/>
    </location>
</feature>
<evidence type="ECO:0000256" key="4">
    <source>
        <dbReference type="ARBA" id="ARBA00022989"/>
    </source>
</evidence>
<feature type="transmembrane region" description="Helical" evidence="7">
    <location>
        <begin position="165"/>
        <end position="187"/>
    </location>
</feature>
<dbReference type="GO" id="GO:0016020">
    <property type="term" value="C:membrane"/>
    <property type="evidence" value="ECO:0007669"/>
    <property type="project" value="UniProtKB-SubCell"/>
</dbReference>
<comment type="caution">
    <text evidence="8">The sequence shown here is derived from an EMBL/GenBank/DDBJ whole genome shotgun (WGS) entry which is preliminary data.</text>
</comment>
<dbReference type="PANTHER" id="PTHR13353">
    <property type="entry name" value="TRANSMEMBRANE PROTEIN 19"/>
    <property type="match status" value="1"/>
</dbReference>
<feature type="region of interest" description="Disordered" evidence="6">
    <location>
        <begin position="1544"/>
        <end position="1566"/>
    </location>
</feature>
<name>A0ABD3N5S3_9STRA</name>
<evidence type="ECO:0000313" key="8">
    <source>
        <dbReference type="EMBL" id="KAL3770678.1"/>
    </source>
</evidence>
<evidence type="ECO:0000256" key="6">
    <source>
        <dbReference type="SAM" id="MobiDB-lite"/>
    </source>
</evidence>
<keyword evidence="4 7" id="KW-1133">Transmembrane helix</keyword>
<dbReference type="PANTHER" id="PTHR13353:SF5">
    <property type="entry name" value="TRANSMEMBRANE PROTEIN 19"/>
    <property type="match status" value="1"/>
</dbReference>
<dbReference type="Pfam" id="PF01940">
    <property type="entry name" value="DUF92"/>
    <property type="match status" value="1"/>
</dbReference>
<feature type="transmembrane region" description="Helical" evidence="7">
    <location>
        <begin position="6"/>
        <end position="24"/>
    </location>
</feature>
<proteinExistence type="inferred from homology"/>
<evidence type="ECO:0000256" key="1">
    <source>
        <dbReference type="ARBA" id="ARBA00004141"/>
    </source>
</evidence>
<feature type="compositionally biased region" description="Acidic residues" evidence="6">
    <location>
        <begin position="1555"/>
        <end position="1565"/>
    </location>
</feature>
<keyword evidence="3 7" id="KW-0812">Transmembrane</keyword>
<organism evidence="8 9">
    <name type="scientific">Cyclotella atomus</name>
    <dbReference type="NCBI Taxonomy" id="382360"/>
    <lineage>
        <taxon>Eukaryota</taxon>
        <taxon>Sar</taxon>
        <taxon>Stramenopiles</taxon>
        <taxon>Ochrophyta</taxon>
        <taxon>Bacillariophyta</taxon>
        <taxon>Coscinodiscophyceae</taxon>
        <taxon>Thalassiosirophycidae</taxon>
        <taxon>Stephanodiscales</taxon>
        <taxon>Stephanodiscaceae</taxon>
        <taxon>Cyclotella</taxon>
    </lineage>
</organism>
<comment type="subcellular location">
    <subcellularLocation>
        <location evidence="1">Membrane</location>
        <topology evidence="1">Multi-pass membrane protein</topology>
    </subcellularLocation>
</comment>
<gene>
    <name evidence="8" type="ORF">ACHAWO_000091</name>
</gene>
<keyword evidence="9" id="KW-1185">Reference proteome</keyword>
<sequence length="1588" mass="171576">MKPSSHLSIAIAFVFATFMSARGIKKSLTKAGAICAFAVGFLSSACGLRGFLLLLFYVIGTKATKYKMQQKSLLDDAAVDGGPHQVLACSIIGVMIQLTHAFYCGEENHIDFSINPFASALTCALIAHHSTNLADTLASELGILSKGNPTLITSGKSVPQEPGGVTLLGTVFSVLGGVIIGIGLRLLSSWYSSEKIRRSTGGIRMTRWLTPALAFGVATSEATGNSLWKSPSNLSLSKSVGETNGYNTGNIVLDYMGQCTETSIDKDSCLISTALGAFMNSNTQTDECSPPSIVEEDLLVVLNESKSKCSASGQSNSYAEFDNAKSVFQHTLTDTTCFLQMCQEFADPSPTFMEIVFNEAARCAGVELNVDECVRNSILDVFSGGGGPGDDSGRLLRSLEESGGHCSTVAEQHAGAMLMLQSAQDQCGATLSSVEFNAVVVDVATILGSPQCFGMPPCSDETYESSEESNENDFIDMGIRYIEECADIEFDKGDCLVSTVIGIISSSQAVSRRIFLQEGSNCTAPSFEEDMLLAVLAGARQQCLSGSVEYSEEEYQQKVNQTLDFFGAESCWIDLCEESQNPTGTFMALYIEEVVAVCAGAQLDLVNQCLVDGVFDVLFSSGPENRTFVGENMPRRVLQMLSHNGTEPSSRCGPSEEDIGPFIGLMLHGVEQNCTASGVLISQADLSTAYEELVKLFLAPPHCWGDNSTQGCNDYQEGVPQDDNDDDGGLEFYYDVAVKYVEQCAGLDFDMDDCFISTAFDMLTSGQPLRRRRFLQESSPCDSAGVVVPEEILLGVFSSARMQCFSKSISYTTEEYEQRMNQMKDFFGAESCWIDLCEETMDPSDTFMTIFMESAAECAGSESEVVNKCLWDNVISFLGSMIFEQVDSSGAPRRMLSHNDTAGDICQRPSDAEISGYISPVLMEAGQSCIDDGEILGQADIDAAYSELVKMVLASPKCYGAPIDTECENKDAETTQDEIDSDFVRFVREGVSGMILSCAGVEVDTCVSSKSLELLYEKVHSCAPPTIDEVGLGQIAGVAQSWCLSKSMAVGGDDHHQAVDNMMNLVSSSGCWEDICHRDEVKNEGYRHWMGTCAYVDSAFLHSNEGSIQTEMGVELEHDKLKCMTDYILTAKKGDEEGRECSVLKLGPSVCGANFDLGMQAYVACSDGIDFTEHPTPSPVSFSMSYSFEQGPLGWDDFKWNDVVEVPVEGIQKQADPIEMEYLPYEMSFSYSFDDVPFDPFDDMWELSMSYGYDDSFEHGDDDSFKHDDDEPLSPRERLARSYVMEVCHFLESMQYNRAARDCMKPVCEIGLEGAFLPNSGGDIEEPSVSSVSPSAVPTRSPSSMPLGDVKASNTTSPSRSPSAKPNSAPTTMKPTSFKPTTLPPTKSPTASPTKAKFGSVDVKFDAAITLEGINVSDLDFTALGAVVDLLEKVFASFLPEGALVRLLKVGGVPVTRRMLRNLQDSAQGVEVEFEVTITQTCEDAECSNSEDISAAVYSDATTKLQKKVEDGSLTTAIQEEADADGVPELTNVSIKPDSLKASAPTVTVKKVDPETDDDPTDDDSASSAIKSAIALLVVTASVLFFAV</sequence>
<feature type="compositionally biased region" description="Low complexity" evidence="6">
    <location>
        <begin position="1327"/>
        <end position="1344"/>
    </location>
</feature>
<dbReference type="Proteomes" id="UP001530400">
    <property type="component" value="Unassembled WGS sequence"/>
</dbReference>
<accession>A0ABD3N5S3</accession>
<protein>
    <submittedName>
        <fullName evidence="8">Uncharacterized protein</fullName>
    </submittedName>
</protein>
<dbReference type="InterPro" id="IPR002794">
    <property type="entry name" value="DUF92_TMEM19"/>
</dbReference>
<evidence type="ECO:0000313" key="9">
    <source>
        <dbReference type="Proteomes" id="UP001530400"/>
    </source>
</evidence>